<keyword evidence="2" id="KW-1185">Reference proteome</keyword>
<name>A0A0F3GX50_9BACT</name>
<dbReference type="Proteomes" id="UP000033423">
    <property type="component" value="Unassembled WGS sequence"/>
</dbReference>
<evidence type="ECO:0000313" key="2">
    <source>
        <dbReference type="Proteomes" id="UP000033423"/>
    </source>
</evidence>
<reference evidence="1 2" key="1">
    <citation type="submission" date="2015-02" db="EMBL/GenBank/DDBJ databases">
        <title>Single-cell genomics of uncultivated deep-branching MTB reveals a conserved set of magnetosome genes.</title>
        <authorList>
            <person name="Kolinko S."/>
            <person name="Richter M."/>
            <person name="Glockner F.O."/>
            <person name="Brachmann A."/>
            <person name="Schuler D."/>
        </authorList>
    </citation>
    <scope>NUCLEOTIDE SEQUENCE [LARGE SCALE GENOMIC DNA]</scope>
    <source>
        <strain evidence="1">TM-1</strain>
    </source>
</reference>
<accession>A0A0F3GX50</accession>
<gene>
    <name evidence="1" type="ORF">MBAV_001380</name>
</gene>
<sequence>MTEPFDKIVSQFMSDYRFAEVCRRPLELQWLEDLRQFKGIYDPDVMSYLHEFNNRSKVYPKYTRSKVVPAIAKLNYMLFPDSERNWAIKPTPRPRVSDEVIVQELSRQGQQISVDAVEMAVKQYAQTSCDKMETVIDDQLTELKYSSICKEAIRDGVKYGTGIIKGPLSIAKQSLSIVSDGSGGFKQVDRVEYRPFFEHVPIWHVYPDMTASSFNESRYVFQRHRMSKGDLLRLTERSDFIGDTIISVLRCRPGGDYILKYWEVEHKALSDTTSSSSVTHNVYDVTECWGYVDIHDLPDIAGVPYFDTESVGELFVNCWIVDNKVIKIAFEPLPRDVFPYHVFYFDKDETSIFGTGLARIIRDTQMIYCASWRSMLDNASTVAGPQVEVNIDRLVEGQRLDEFYPGKMWITKNALENGPALRSLDFPSHTGEYLSIIQAAEQTGDKESNLPSALFGDIERNPNETARGVSTRNSNMNLVIDDIVGHSLSRGSLTP</sequence>
<protein>
    <submittedName>
        <fullName evidence="1">Uncharacterized protein</fullName>
    </submittedName>
</protein>
<dbReference type="Pfam" id="PF23899">
    <property type="entry name" value="SU10_portal"/>
    <property type="match status" value="1"/>
</dbReference>
<comment type="caution">
    <text evidence="1">The sequence shown here is derived from an EMBL/GenBank/DDBJ whole genome shotgun (WGS) entry which is preliminary data.</text>
</comment>
<evidence type="ECO:0000313" key="1">
    <source>
        <dbReference type="EMBL" id="KJU86427.1"/>
    </source>
</evidence>
<dbReference type="AlphaFoldDB" id="A0A0F3GX50"/>
<proteinExistence type="predicted"/>
<dbReference type="EMBL" id="LACI01000595">
    <property type="protein sequence ID" value="KJU86427.1"/>
    <property type="molecule type" value="Genomic_DNA"/>
</dbReference>
<organism evidence="1 2">
    <name type="scientific">Candidatus Magnetobacterium bavaricum</name>
    <dbReference type="NCBI Taxonomy" id="29290"/>
    <lineage>
        <taxon>Bacteria</taxon>
        <taxon>Pseudomonadati</taxon>
        <taxon>Nitrospirota</taxon>
        <taxon>Thermodesulfovibrionia</taxon>
        <taxon>Thermodesulfovibrionales</taxon>
        <taxon>Candidatus Magnetobacteriaceae</taxon>
        <taxon>Candidatus Magnetobacterium</taxon>
    </lineage>
</organism>
<dbReference type="InterPro" id="IPR056909">
    <property type="entry name" value="SU10_portal"/>
</dbReference>